<evidence type="ECO:0000313" key="5">
    <source>
        <dbReference type="Proteomes" id="UP000019478"/>
    </source>
</evidence>
<comment type="caution">
    <text evidence="4">The sequence shown here is derived from an EMBL/GenBank/DDBJ whole genome shotgun (WGS) entry which is preliminary data.</text>
</comment>
<name>W9Y7K5_9EURO</name>
<dbReference type="RefSeq" id="XP_007734221.1">
    <property type="nucleotide sequence ID" value="XM_007736031.1"/>
</dbReference>
<dbReference type="EMBL" id="AMGY01000004">
    <property type="protein sequence ID" value="EXJ85236.1"/>
    <property type="molecule type" value="Genomic_DNA"/>
</dbReference>
<evidence type="ECO:0000256" key="2">
    <source>
        <dbReference type="SAM" id="MobiDB-lite"/>
    </source>
</evidence>
<feature type="region of interest" description="Disordered" evidence="2">
    <location>
        <begin position="95"/>
        <end position="116"/>
    </location>
</feature>
<reference evidence="4 5" key="1">
    <citation type="submission" date="2013-03" db="EMBL/GenBank/DDBJ databases">
        <title>The Genome Sequence of Capronia epimyces CBS 606.96.</title>
        <authorList>
            <consortium name="The Broad Institute Genomics Platform"/>
            <person name="Cuomo C."/>
            <person name="de Hoog S."/>
            <person name="Gorbushina A."/>
            <person name="Walker B."/>
            <person name="Young S.K."/>
            <person name="Zeng Q."/>
            <person name="Gargeya S."/>
            <person name="Fitzgerald M."/>
            <person name="Haas B."/>
            <person name="Abouelleil A."/>
            <person name="Allen A.W."/>
            <person name="Alvarado L."/>
            <person name="Arachchi H.M."/>
            <person name="Berlin A.M."/>
            <person name="Chapman S.B."/>
            <person name="Gainer-Dewar J."/>
            <person name="Goldberg J."/>
            <person name="Griggs A."/>
            <person name="Gujja S."/>
            <person name="Hansen M."/>
            <person name="Howarth C."/>
            <person name="Imamovic A."/>
            <person name="Ireland A."/>
            <person name="Larimer J."/>
            <person name="McCowan C."/>
            <person name="Murphy C."/>
            <person name="Pearson M."/>
            <person name="Poon T.W."/>
            <person name="Priest M."/>
            <person name="Roberts A."/>
            <person name="Saif S."/>
            <person name="Shea T."/>
            <person name="Sisk P."/>
            <person name="Sykes S."/>
            <person name="Wortman J."/>
            <person name="Nusbaum C."/>
            <person name="Birren B."/>
        </authorList>
    </citation>
    <scope>NUCLEOTIDE SEQUENCE [LARGE SCALE GENOMIC DNA]</scope>
    <source>
        <strain evidence="4 5">CBS 606.96</strain>
    </source>
</reference>
<sequence length="300" mass="33238">MAILGKVEVTISSGGKTCQEYQPSADDNGALSAYVSSKGSSTIVKYIEAIPGANFQIDYVVKGHHSFHKFDYLSLSTYVDGQSVVSPIVTEEEYKKSHSRQLNRSTRGAESGAGSERKLHPFRWKELSITDQIHDGATSKSKKKYQRLGSIRVEFMRKRKAEQLDAPEHEVSASVNDPVPEKALKGQAVDTGFCLGEAEPLAAEALQVLGLLPRSLSPIPLDERDPDTLTREEALELVRRQRAEVEAARVKIKQEKALENLRQLAGFKRENSGDEDEEVSVVAIANKKPRNELETIYLSD</sequence>
<dbReference type="AlphaFoldDB" id="W9Y7K5"/>
<dbReference type="PANTHER" id="PTHR36223:SF1">
    <property type="entry name" value="TRANSCRIPTION ELONGATION FACTOR EAF N-TERMINAL DOMAIN-CONTAINING PROTEIN"/>
    <property type="match status" value="1"/>
</dbReference>
<dbReference type="HOGENOM" id="CLU_070614_1_0_1"/>
<evidence type="ECO:0000313" key="4">
    <source>
        <dbReference type="EMBL" id="EXJ85236.1"/>
    </source>
</evidence>
<dbReference type="PANTHER" id="PTHR36223">
    <property type="entry name" value="BETA-LACTAMASE-TYPE TRANSPEPTIDASE FOLD DOMAIN CONTAINING PROTEIN"/>
    <property type="match status" value="1"/>
</dbReference>
<organism evidence="4 5">
    <name type="scientific">Capronia epimyces CBS 606.96</name>
    <dbReference type="NCBI Taxonomy" id="1182542"/>
    <lineage>
        <taxon>Eukaryota</taxon>
        <taxon>Fungi</taxon>
        <taxon>Dikarya</taxon>
        <taxon>Ascomycota</taxon>
        <taxon>Pezizomycotina</taxon>
        <taxon>Eurotiomycetes</taxon>
        <taxon>Chaetothyriomycetidae</taxon>
        <taxon>Chaetothyriales</taxon>
        <taxon>Herpotrichiellaceae</taxon>
        <taxon>Capronia</taxon>
    </lineage>
</organism>
<dbReference type="OrthoDB" id="3364132at2759"/>
<protein>
    <recommendedName>
        <fullName evidence="3">DUF7918 domain-containing protein</fullName>
    </recommendedName>
</protein>
<accession>W9Y7K5</accession>
<feature type="domain" description="DUF7918" evidence="3">
    <location>
        <begin position="7"/>
        <end position="203"/>
    </location>
</feature>
<dbReference type="eggNOG" id="ENOG502SAV6">
    <property type="taxonomic scope" value="Eukaryota"/>
</dbReference>
<keyword evidence="1" id="KW-0175">Coiled coil</keyword>
<dbReference type="InterPro" id="IPR057678">
    <property type="entry name" value="DUF7918"/>
</dbReference>
<evidence type="ECO:0000259" key="3">
    <source>
        <dbReference type="Pfam" id="PF25534"/>
    </source>
</evidence>
<feature type="coiled-coil region" evidence="1">
    <location>
        <begin position="231"/>
        <end position="260"/>
    </location>
</feature>
<dbReference type="Pfam" id="PF25534">
    <property type="entry name" value="DUF7918"/>
    <property type="match status" value="1"/>
</dbReference>
<keyword evidence="5" id="KW-1185">Reference proteome</keyword>
<dbReference type="STRING" id="1182542.W9Y7K5"/>
<dbReference type="GeneID" id="19170021"/>
<gene>
    <name evidence="4" type="ORF">A1O3_05911</name>
</gene>
<dbReference type="Proteomes" id="UP000019478">
    <property type="component" value="Unassembled WGS sequence"/>
</dbReference>
<evidence type="ECO:0000256" key="1">
    <source>
        <dbReference type="SAM" id="Coils"/>
    </source>
</evidence>
<proteinExistence type="predicted"/>